<evidence type="ECO:0000313" key="4">
    <source>
        <dbReference type="EMBL" id="GJD96648.1"/>
    </source>
</evidence>
<dbReference type="EMBL" id="BPQP01000065">
    <property type="protein sequence ID" value="GJD96648.1"/>
    <property type="molecule type" value="Genomic_DNA"/>
</dbReference>
<sequence length="552" mass="61677">MGEIFERRVPEIPFPWTGERMTSAVSGQIEIEHLHRYFLARQLCRGRDVIDVASGEGYGSALLAQTASSVTGIEIDQKAVDHANVNYRNSNLRYLHGDARKLPISDSCADVVVSFETIEHVGDQISFLQEVKRVLRPGGFFVVSSPNRDVYSPANSAANPFHVCELTPDEFADTLAGHFANVRLLFQRPLVGSALIYRDLSKSACEWMTFERRGNSHFEASNSVPRSPYVVAIGSDGDLPLAPASIYIHTDEVGTTLSHASAYQSLIDEVDRQSKRAEAAELELAELRGSNGNLNTVVAELHARLAEAADHAVAATAGMEVRLREACEVNAEIEAELQVTRHRLSQGELALSELSAAHRNSDEIIAGLRGELVAAGERAGASVAQLHIDLEKACAKNSNIEEELRLARKKLAALEHLERNLALARRREMMLSGGLRRLAADILHERRRRIVEVERVRDDLSTDLHHELKKIRGERDLLQADKARQIANDLSLRFQVRQAESRAKKAELLAQKAERIAVEWRMLYDLVVKQVREPIYKWMPKGLQRKVLLEKR</sequence>
<dbReference type="CDD" id="cd02440">
    <property type="entry name" value="AdoMet_MTases"/>
    <property type="match status" value="1"/>
</dbReference>
<reference evidence="4" key="2">
    <citation type="submission" date="2021-08" db="EMBL/GenBank/DDBJ databases">
        <authorList>
            <person name="Tani A."/>
            <person name="Ola A."/>
            <person name="Ogura Y."/>
            <person name="Katsura K."/>
            <person name="Hayashi T."/>
        </authorList>
    </citation>
    <scope>NUCLEOTIDE SEQUENCE</scope>
    <source>
        <strain evidence="4">DSM 19015</strain>
    </source>
</reference>
<evidence type="ECO:0000256" key="1">
    <source>
        <dbReference type="ARBA" id="ARBA00022679"/>
    </source>
</evidence>
<dbReference type="InterPro" id="IPR029063">
    <property type="entry name" value="SAM-dependent_MTases_sf"/>
</dbReference>
<dbReference type="Proteomes" id="UP001055125">
    <property type="component" value="Unassembled WGS sequence"/>
</dbReference>
<keyword evidence="2" id="KW-0175">Coiled coil</keyword>
<keyword evidence="1" id="KW-0808">Transferase</keyword>
<organism evidence="4 5">
    <name type="scientific">Methylobacterium iners</name>
    <dbReference type="NCBI Taxonomy" id="418707"/>
    <lineage>
        <taxon>Bacteria</taxon>
        <taxon>Pseudomonadati</taxon>
        <taxon>Pseudomonadota</taxon>
        <taxon>Alphaproteobacteria</taxon>
        <taxon>Hyphomicrobiales</taxon>
        <taxon>Methylobacteriaceae</taxon>
        <taxon>Methylobacterium</taxon>
    </lineage>
</organism>
<feature type="coiled-coil region" evidence="2">
    <location>
        <begin position="263"/>
        <end position="290"/>
    </location>
</feature>
<dbReference type="Gene3D" id="3.40.50.150">
    <property type="entry name" value="Vaccinia Virus protein VP39"/>
    <property type="match status" value="1"/>
</dbReference>
<comment type="caution">
    <text evidence="4">The sequence shown here is derived from an EMBL/GenBank/DDBJ whole genome shotgun (WGS) entry which is preliminary data.</text>
</comment>
<reference evidence="4" key="1">
    <citation type="journal article" date="2021" name="Front. Microbiol.">
        <title>Comprehensive Comparative Genomics and Phenotyping of Methylobacterium Species.</title>
        <authorList>
            <person name="Alessa O."/>
            <person name="Ogura Y."/>
            <person name="Fujitani Y."/>
            <person name="Takami H."/>
            <person name="Hayashi T."/>
            <person name="Sahin N."/>
            <person name="Tani A."/>
        </authorList>
    </citation>
    <scope>NUCLEOTIDE SEQUENCE</scope>
    <source>
        <strain evidence="4">DSM 19015</strain>
    </source>
</reference>
<dbReference type="InterPro" id="IPR050447">
    <property type="entry name" value="Erg6_SMT_methyltransf"/>
</dbReference>
<keyword evidence="5" id="KW-1185">Reference proteome</keyword>
<keyword evidence="4" id="KW-0830">Ubiquinone</keyword>
<evidence type="ECO:0000313" key="5">
    <source>
        <dbReference type="Proteomes" id="UP001055125"/>
    </source>
</evidence>
<dbReference type="PANTHER" id="PTHR44068:SF11">
    <property type="entry name" value="GERANYL DIPHOSPHATE 2-C-METHYLTRANSFERASE"/>
    <property type="match status" value="1"/>
</dbReference>
<gene>
    <name evidence="4" type="primary">COQ3_5</name>
    <name evidence="4" type="ORF">OCOJLMKI_3871</name>
</gene>
<dbReference type="PANTHER" id="PTHR44068">
    <property type="entry name" value="ZGC:194242"/>
    <property type="match status" value="1"/>
</dbReference>
<name>A0ABQ4S4B9_9HYPH</name>
<dbReference type="InterPro" id="IPR013216">
    <property type="entry name" value="Methyltransf_11"/>
</dbReference>
<dbReference type="SUPFAM" id="SSF53335">
    <property type="entry name" value="S-adenosyl-L-methionine-dependent methyltransferases"/>
    <property type="match status" value="1"/>
</dbReference>
<feature type="domain" description="Methyltransferase type 11" evidence="3">
    <location>
        <begin position="51"/>
        <end position="143"/>
    </location>
</feature>
<evidence type="ECO:0000256" key="2">
    <source>
        <dbReference type="SAM" id="Coils"/>
    </source>
</evidence>
<accession>A0ABQ4S4B9</accession>
<dbReference type="Pfam" id="PF08241">
    <property type="entry name" value="Methyltransf_11"/>
    <property type="match status" value="1"/>
</dbReference>
<protein>
    <submittedName>
        <fullName evidence="4">Ubiquinone biosynthesis O-methyltransferase, mitochondrial</fullName>
    </submittedName>
</protein>
<evidence type="ECO:0000259" key="3">
    <source>
        <dbReference type="Pfam" id="PF08241"/>
    </source>
</evidence>
<feature type="coiled-coil region" evidence="2">
    <location>
        <begin position="383"/>
        <end position="427"/>
    </location>
</feature>
<proteinExistence type="predicted"/>